<dbReference type="Proteomes" id="UP000306409">
    <property type="component" value="Chromosome"/>
</dbReference>
<dbReference type="RefSeq" id="WP_137696310.1">
    <property type="nucleotide sequence ID" value="NZ_CP061336.1"/>
</dbReference>
<keyword evidence="1" id="KW-0051">Antiviral defense</keyword>
<evidence type="ECO:0000259" key="2">
    <source>
        <dbReference type="Pfam" id="PF03787"/>
    </source>
</evidence>
<accession>A0A4U7JLA7</accession>
<dbReference type="NCBIfam" id="TIGR03986">
    <property type="entry name" value="TIGR03986 family CRISPR-associated RAMP protein"/>
    <property type="match status" value="1"/>
</dbReference>
<dbReference type="Pfam" id="PF03787">
    <property type="entry name" value="RAMPs"/>
    <property type="match status" value="1"/>
</dbReference>
<dbReference type="GO" id="GO:0051607">
    <property type="term" value="P:defense response to virus"/>
    <property type="evidence" value="ECO:0007669"/>
    <property type="project" value="UniProtKB-KW"/>
</dbReference>
<evidence type="ECO:0000313" key="4">
    <source>
        <dbReference type="Proteomes" id="UP000306409"/>
    </source>
</evidence>
<feature type="domain" description="CRISPR type III-associated protein" evidence="2">
    <location>
        <begin position="43"/>
        <end position="148"/>
    </location>
</feature>
<dbReference type="EMBL" id="CP061336">
    <property type="protein sequence ID" value="QNU68460.1"/>
    <property type="molecule type" value="Genomic_DNA"/>
</dbReference>
<dbReference type="KEGG" id="rher:EHE19_008705"/>
<organism evidence="3 4">
    <name type="scientific">Ruminiclostridium herbifermentans</name>
    <dbReference type="NCBI Taxonomy" id="2488810"/>
    <lineage>
        <taxon>Bacteria</taxon>
        <taxon>Bacillati</taxon>
        <taxon>Bacillota</taxon>
        <taxon>Clostridia</taxon>
        <taxon>Eubacteriales</taxon>
        <taxon>Oscillospiraceae</taxon>
        <taxon>Ruminiclostridium</taxon>
    </lineage>
</organism>
<dbReference type="InterPro" id="IPR005537">
    <property type="entry name" value="RAMP_III_fam"/>
</dbReference>
<dbReference type="PANTHER" id="PTHR35579">
    <property type="entry name" value="CRISPR SYSTEM CMS ENDORIBONUCLEASE CSM3"/>
    <property type="match status" value="1"/>
</dbReference>
<dbReference type="InterPro" id="IPR052216">
    <property type="entry name" value="CRISPR_Csm3_endoribonuclease"/>
</dbReference>
<proteinExistence type="predicted"/>
<evidence type="ECO:0000313" key="3">
    <source>
        <dbReference type="EMBL" id="QNU68460.1"/>
    </source>
</evidence>
<dbReference type="AlphaFoldDB" id="A0A4U7JLA7"/>
<evidence type="ECO:0000256" key="1">
    <source>
        <dbReference type="ARBA" id="ARBA00023118"/>
    </source>
</evidence>
<keyword evidence="4" id="KW-1185">Reference proteome</keyword>
<dbReference type="CDD" id="cd09726">
    <property type="entry name" value="RAMP_I_III"/>
    <property type="match status" value="1"/>
</dbReference>
<protein>
    <submittedName>
        <fullName evidence="3">TIGR03986 family CRISPR-associated RAMP protein</fullName>
    </submittedName>
</protein>
<sequence>MGDTFAPYNFIPFSERKMQKPDKLKAFNRYEDGTYTGNIEYTIENFTELHIGSGKKDINNVDEFFRDGYGNIAIPGSTIRGMLRTNAEILSFSYPEFIDDDTYLYRTFADNCINVKEEYSKEMNATNDNGMRIADGVKAGYIYWKDEKHLEIQPVKEFGDSGTTYFRIHENELRRANCLNNNEYMYLEEVETFEFSKKEEYKNKIELCYGDLEKIEELKKEIAEESLKEYAKDYVPKVLKKWNNEKKKAENLNTEYKPYHHKGIHFNLEGCTPQIDKDGKYIGTLINSSYIDGKTHHFLVSADEDVDKEPIQIPLDLALSFLQDFNNRSKLLGKNKEFYNLPMDGNNYLIGKKHKKLFFYKLTDERLVGFGPTPYFRIFYKNSVMSCLTQKESTPIYDYVKSMFGYVCADNNQDEKAKTEHYKSRINITNCICTRGGDKLKNCEAILLGPHGTSFQLYLNQIGKKVKVSGYNGLTTFNSDDAKLRGYKFYWKRENIGKISDEILSKREKFKNIFTKFEAIQPKAEFTGKIYFENLTKDELGLLICALKLNENEQQTIGKGKPYGYGAIEVKKIKLNYFYKSEEDNSIKEYFLNPEGIEANTLEVTYSKENEMIEDALNEFRNAYKDKLKRDFDIDFDKDEIIQLYQNVHKRESRLSYDRVYMEISKKEFRNRNPLPCANEFFNEAGEFIEPVRIYPNSEHTKQKMRNNNIQNK</sequence>
<reference evidence="3 4" key="1">
    <citation type="submission" date="2020-09" db="EMBL/GenBank/DDBJ databases">
        <title>Characterization and genome sequencing of Ruminiclostridium sp. nov. MA18.</title>
        <authorList>
            <person name="Rettenmaier R."/>
            <person name="Kowollik M.-L."/>
            <person name="Liebl W."/>
            <person name="Zverlov V."/>
        </authorList>
    </citation>
    <scope>NUCLEOTIDE SEQUENCE [LARGE SCALE GENOMIC DNA]</scope>
    <source>
        <strain evidence="3 4">MA18</strain>
    </source>
</reference>
<gene>
    <name evidence="3" type="ORF">EHE19_008705</name>
</gene>
<name>A0A4U7JLA7_9FIRM</name>
<dbReference type="PANTHER" id="PTHR35579:SF3">
    <property type="entry name" value="CRISPR SYSTEM CMS ENDORIBONUCLEASE CSM3"/>
    <property type="match status" value="1"/>
</dbReference>
<dbReference type="InterPro" id="IPR023825">
    <property type="entry name" value="CRISPR-assoc_RAMP_BGP1436"/>
</dbReference>
<dbReference type="OrthoDB" id="5362408at2"/>